<proteinExistence type="predicted"/>
<name>A0AAV1IHT8_9CHLO</name>
<protein>
    <recommendedName>
        <fullName evidence="3">Alpha/beta hydrolase fold-3 domain-containing protein</fullName>
    </recommendedName>
</protein>
<dbReference type="PANTHER" id="PTHR48081">
    <property type="entry name" value="AB HYDROLASE SUPERFAMILY PROTEIN C4A8.06C"/>
    <property type="match status" value="1"/>
</dbReference>
<keyword evidence="2" id="KW-0472">Membrane</keyword>
<dbReference type="AlphaFoldDB" id="A0AAV1IHT8"/>
<evidence type="ECO:0000259" key="3">
    <source>
        <dbReference type="Pfam" id="PF07859"/>
    </source>
</evidence>
<dbReference type="InterPro" id="IPR029058">
    <property type="entry name" value="AB_hydrolase_fold"/>
</dbReference>
<keyword evidence="5" id="KW-1185">Reference proteome</keyword>
<comment type="caution">
    <text evidence="4">The sequence shown here is derived from an EMBL/GenBank/DDBJ whole genome shotgun (WGS) entry which is preliminary data.</text>
</comment>
<dbReference type="GO" id="GO:0016787">
    <property type="term" value="F:hydrolase activity"/>
    <property type="evidence" value="ECO:0007669"/>
    <property type="project" value="UniProtKB-KW"/>
</dbReference>
<gene>
    <name evidence="4" type="ORF">CVIRNUC_009223</name>
</gene>
<feature type="transmembrane region" description="Helical" evidence="2">
    <location>
        <begin position="328"/>
        <end position="347"/>
    </location>
</feature>
<dbReference type="Pfam" id="PF07859">
    <property type="entry name" value="Abhydrolase_3"/>
    <property type="match status" value="1"/>
</dbReference>
<dbReference type="SUPFAM" id="SSF53474">
    <property type="entry name" value="alpha/beta-Hydrolases"/>
    <property type="match status" value="1"/>
</dbReference>
<accession>A0AAV1IHT8</accession>
<keyword evidence="1" id="KW-0378">Hydrolase</keyword>
<dbReference type="Gene3D" id="3.40.50.1820">
    <property type="entry name" value="alpha/beta hydrolase"/>
    <property type="match status" value="1"/>
</dbReference>
<evidence type="ECO:0000256" key="2">
    <source>
        <dbReference type="SAM" id="Phobius"/>
    </source>
</evidence>
<reference evidence="4 5" key="1">
    <citation type="submission" date="2023-10" db="EMBL/GenBank/DDBJ databases">
        <authorList>
            <person name="Maclean D."/>
            <person name="Macfadyen A."/>
        </authorList>
    </citation>
    <scope>NUCLEOTIDE SEQUENCE [LARGE SCALE GENOMIC DNA]</scope>
</reference>
<evidence type="ECO:0000313" key="4">
    <source>
        <dbReference type="EMBL" id="CAK0786010.1"/>
    </source>
</evidence>
<dbReference type="InterPro" id="IPR013094">
    <property type="entry name" value="AB_hydrolase_3"/>
</dbReference>
<evidence type="ECO:0000313" key="5">
    <source>
        <dbReference type="Proteomes" id="UP001314263"/>
    </source>
</evidence>
<evidence type="ECO:0000256" key="1">
    <source>
        <dbReference type="ARBA" id="ARBA00022801"/>
    </source>
</evidence>
<sequence length="354" mass="38005">MPLDEYSDAILSQMPPRPVERVSIQQARQQMGSKMASLYTPDAVHSVEDSTIPGPSSDLPVRIYRPEAPAGQHLSALMYLHGGGFIGGGLDSHDSICRAIASRTPCIVVSVEYRLAPEHPFPAAVDDSYAALQWMAANLKSLGATSGKLAIGGDSAGGNLAAVTAVAAKDQGGPKLVHQLLIYPVVEPPQKPDGAFLRKSYDEHPAGTKALLNNDDALWMIKHYFEKPEDAMDPRFAVIRRDLKGLPPATVITCEVDPLRDEGKAYADKLKAAGVHVNHLYYEGTCHGFLHFPVPQAAQALNASAEDLRAAFSASAAGRNGGNILKKVLQPSLFSVILGYSALLLLVEVRKRRS</sequence>
<dbReference type="EMBL" id="CAUYUE010000013">
    <property type="protein sequence ID" value="CAK0786010.1"/>
    <property type="molecule type" value="Genomic_DNA"/>
</dbReference>
<organism evidence="4 5">
    <name type="scientific">Coccomyxa viridis</name>
    <dbReference type="NCBI Taxonomy" id="1274662"/>
    <lineage>
        <taxon>Eukaryota</taxon>
        <taxon>Viridiplantae</taxon>
        <taxon>Chlorophyta</taxon>
        <taxon>core chlorophytes</taxon>
        <taxon>Trebouxiophyceae</taxon>
        <taxon>Trebouxiophyceae incertae sedis</taxon>
        <taxon>Coccomyxaceae</taxon>
        <taxon>Coccomyxa</taxon>
    </lineage>
</organism>
<keyword evidence="2" id="KW-1133">Transmembrane helix</keyword>
<feature type="domain" description="Alpha/beta hydrolase fold-3" evidence="3">
    <location>
        <begin position="77"/>
        <end position="290"/>
    </location>
</feature>
<keyword evidence="2" id="KW-0812">Transmembrane</keyword>
<dbReference type="Proteomes" id="UP001314263">
    <property type="component" value="Unassembled WGS sequence"/>
</dbReference>
<dbReference type="PANTHER" id="PTHR48081:SF8">
    <property type="entry name" value="ALPHA_BETA HYDROLASE FOLD-3 DOMAIN-CONTAINING PROTEIN-RELATED"/>
    <property type="match status" value="1"/>
</dbReference>
<dbReference type="FunFam" id="3.40.50.1820:FF:000089">
    <property type="entry name" value="Alpha/beta hydrolase"/>
    <property type="match status" value="1"/>
</dbReference>
<dbReference type="InterPro" id="IPR050300">
    <property type="entry name" value="GDXG_lipolytic_enzyme"/>
</dbReference>